<gene>
    <name evidence="7" type="ORF">A2960_02205</name>
</gene>
<feature type="transmembrane region" description="Helical" evidence="5">
    <location>
        <begin position="168"/>
        <end position="193"/>
    </location>
</feature>
<protein>
    <recommendedName>
        <fullName evidence="6">O-antigen ligase-related domain-containing protein</fullName>
    </recommendedName>
</protein>
<feature type="domain" description="O-antigen ligase-related" evidence="6">
    <location>
        <begin position="6"/>
        <end position="185"/>
    </location>
</feature>
<evidence type="ECO:0000313" key="7">
    <source>
        <dbReference type="EMBL" id="OGG26936.1"/>
    </source>
</evidence>
<comment type="subcellular location">
    <subcellularLocation>
        <location evidence="1">Membrane</location>
        <topology evidence="1">Multi-pass membrane protein</topology>
    </subcellularLocation>
</comment>
<dbReference type="Pfam" id="PF04932">
    <property type="entry name" value="Wzy_C"/>
    <property type="match status" value="1"/>
</dbReference>
<proteinExistence type="predicted"/>
<keyword evidence="4 5" id="KW-0472">Membrane</keyword>
<reference evidence="7 8" key="1">
    <citation type="journal article" date="2016" name="Nat. Commun.">
        <title>Thousands of microbial genomes shed light on interconnected biogeochemical processes in an aquifer system.</title>
        <authorList>
            <person name="Anantharaman K."/>
            <person name="Brown C.T."/>
            <person name="Hug L.A."/>
            <person name="Sharon I."/>
            <person name="Castelle C.J."/>
            <person name="Probst A.J."/>
            <person name="Thomas B.C."/>
            <person name="Singh A."/>
            <person name="Wilkins M.J."/>
            <person name="Karaoz U."/>
            <person name="Brodie E.L."/>
            <person name="Williams K.H."/>
            <person name="Hubbard S.S."/>
            <person name="Banfield J.F."/>
        </authorList>
    </citation>
    <scope>NUCLEOTIDE SEQUENCE [LARGE SCALE GENOMIC DNA]</scope>
</reference>
<evidence type="ECO:0000259" key="6">
    <source>
        <dbReference type="Pfam" id="PF04932"/>
    </source>
</evidence>
<keyword evidence="2 5" id="KW-0812">Transmembrane</keyword>
<dbReference type="InterPro" id="IPR011990">
    <property type="entry name" value="TPR-like_helical_dom_sf"/>
</dbReference>
<name>A0A1F6AQG7_9BACT</name>
<dbReference type="EMBL" id="MFJR01000007">
    <property type="protein sequence ID" value="OGG26936.1"/>
    <property type="molecule type" value="Genomic_DNA"/>
</dbReference>
<feature type="transmembrane region" description="Helical" evidence="5">
    <location>
        <begin position="46"/>
        <end position="64"/>
    </location>
</feature>
<dbReference type="SUPFAM" id="SSF48452">
    <property type="entry name" value="TPR-like"/>
    <property type="match status" value="1"/>
</dbReference>
<feature type="transmembrane region" description="Helical" evidence="5">
    <location>
        <begin position="20"/>
        <end position="39"/>
    </location>
</feature>
<dbReference type="InterPro" id="IPR007016">
    <property type="entry name" value="O-antigen_ligase-rel_domated"/>
</dbReference>
<dbReference type="Gene3D" id="1.25.40.10">
    <property type="entry name" value="Tetratricopeptide repeat domain"/>
    <property type="match status" value="1"/>
</dbReference>
<dbReference type="PANTHER" id="PTHR37422">
    <property type="entry name" value="TEICHURONIC ACID BIOSYNTHESIS PROTEIN TUAE"/>
    <property type="match status" value="1"/>
</dbReference>
<evidence type="ECO:0000256" key="3">
    <source>
        <dbReference type="ARBA" id="ARBA00022989"/>
    </source>
</evidence>
<evidence type="ECO:0000256" key="1">
    <source>
        <dbReference type="ARBA" id="ARBA00004141"/>
    </source>
</evidence>
<dbReference type="PANTHER" id="PTHR37422:SF13">
    <property type="entry name" value="LIPOPOLYSACCHARIDE BIOSYNTHESIS PROTEIN PA4999-RELATED"/>
    <property type="match status" value="1"/>
</dbReference>
<feature type="transmembrane region" description="Helical" evidence="5">
    <location>
        <begin position="260"/>
        <end position="285"/>
    </location>
</feature>
<evidence type="ECO:0000256" key="2">
    <source>
        <dbReference type="ARBA" id="ARBA00022692"/>
    </source>
</evidence>
<comment type="caution">
    <text evidence="7">The sequence shown here is derived from an EMBL/GenBank/DDBJ whole genome shotgun (WGS) entry which is preliminary data.</text>
</comment>
<evidence type="ECO:0000256" key="5">
    <source>
        <dbReference type="SAM" id="Phobius"/>
    </source>
</evidence>
<dbReference type="AlphaFoldDB" id="A0A1F6AQG7"/>
<sequence>MVLTFIIITFLPLVESLSRVKGFILLFIISCIFGFTQVRKKIKFDLLEYIFLCFLIVSAISTYYSWSFSLSLAELLRYTSYFLIFTSLRRFNLSSKYYFFAILFFSYSLFYTVINPLIRESVRFDNYRQAWEGFRLSPIFGTGPDTFGYVSIRFAPDQRYFVKNASNYFLQLFAETGIIGGILFFLLIIFSIIRIFKLRLYKKDNFHYILFVGTMVLIVVNFVENIWKNISLFLFFWIILSMFLPIRITLKRRSIISKSIFNLLFTLILITALTYSTGKFLFFLAKNNYMSIKTLQIAGILIPWEAKQQQDIATVALSNGYLMNQYDYVRKYNNLALTLDPLNSSYHLFRANFENEVNEYLTARDYFIKAIFLKPPGNDEIYRKLSTTYTKEAQKYYAEGNTLKSKKILLEQQKIYPYMISIHIENDYHSKKAIGDVIAYVARKTETYQFLARNLTRSYNILKKM</sequence>
<organism evidence="7 8">
    <name type="scientific">Candidatus Gottesmanbacteria bacterium RIFCSPLOWO2_01_FULL_39_12b</name>
    <dbReference type="NCBI Taxonomy" id="1798388"/>
    <lineage>
        <taxon>Bacteria</taxon>
        <taxon>Candidatus Gottesmaniibacteriota</taxon>
    </lineage>
</organism>
<evidence type="ECO:0000256" key="4">
    <source>
        <dbReference type="ARBA" id="ARBA00023136"/>
    </source>
</evidence>
<accession>A0A1F6AQG7</accession>
<dbReference type="Proteomes" id="UP000176609">
    <property type="component" value="Unassembled WGS sequence"/>
</dbReference>
<feature type="transmembrane region" description="Helical" evidence="5">
    <location>
        <begin position="229"/>
        <end position="248"/>
    </location>
</feature>
<dbReference type="GO" id="GO:0016020">
    <property type="term" value="C:membrane"/>
    <property type="evidence" value="ECO:0007669"/>
    <property type="project" value="UniProtKB-SubCell"/>
</dbReference>
<evidence type="ECO:0000313" key="8">
    <source>
        <dbReference type="Proteomes" id="UP000176609"/>
    </source>
</evidence>
<feature type="transmembrane region" description="Helical" evidence="5">
    <location>
        <begin position="205"/>
        <end position="223"/>
    </location>
</feature>
<dbReference type="InterPro" id="IPR051533">
    <property type="entry name" value="WaaL-like"/>
</dbReference>
<feature type="transmembrane region" description="Helical" evidence="5">
    <location>
        <begin position="97"/>
        <end position="118"/>
    </location>
</feature>
<keyword evidence="3 5" id="KW-1133">Transmembrane helix</keyword>